<dbReference type="OrthoDB" id="6480633at2759"/>
<keyword evidence="2 7" id="KW-0732">Signal</keyword>
<dbReference type="CTD" id="725"/>
<feature type="disulfide bond" evidence="6">
    <location>
        <begin position="49"/>
        <end position="76"/>
    </location>
</feature>
<comment type="caution">
    <text evidence="6">Lacks conserved residue(s) required for the propagation of feature annotation.</text>
</comment>
<keyword evidence="4 6" id="KW-1015">Disulfide bond</keyword>
<evidence type="ECO:0000313" key="10">
    <source>
        <dbReference type="RefSeq" id="XP_004375397.2"/>
    </source>
</evidence>
<gene>
    <name evidence="10" type="primary">C4BPB</name>
</gene>
<evidence type="ECO:0000256" key="7">
    <source>
        <dbReference type="SAM" id="SignalP"/>
    </source>
</evidence>
<dbReference type="AlphaFoldDB" id="A0A2Y9DIM5"/>
<dbReference type="PANTHER" id="PTHR46393">
    <property type="entry name" value="SUSHI DOMAIN-CONTAINING PROTEIN"/>
    <property type="match status" value="1"/>
</dbReference>
<feature type="domain" description="Sushi" evidence="8">
    <location>
        <begin position="137"/>
        <end position="193"/>
    </location>
</feature>
<dbReference type="PROSITE" id="PS50923">
    <property type="entry name" value="SUSHI"/>
    <property type="match status" value="3"/>
</dbReference>
<evidence type="ECO:0000256" key="6">
    <source>
        <dbReference type="PROSITE-ProRule" id="PRU00302"/>
    </source>
</evidence>
<evidence type="ECO:0000256" key="1">
    <source>
        <dbReference type="ARBA" id="ARBA00022659"/>
    </source>
</evidence>
<accession>A0A2Y9DIM5</accession>
<evidence type="ECO:0000259" key="8">
    <source>
        <dbReference type="PROSITE" id="PS50923"/>
    </source>
</evidence>
<evidence type="ECO:0000256" key="3">
    <source>
        <dbReference type="ARBA" id="ARBA00022737"/>
    </source>
</evidence>
<organism evidence="9 10">
    <name type="scientific">Trichechus manatus latirostris</name>
    <name type="common">Florida manatee</name>
    <dbReference type="NCBI Taxonomy" id="127582"/>
    <lineage>
        <taxon>Eukaryota</taxon>
        <taxon>Metazoa</taxon>
        <taxon>Chordata</taxon>
        <taxon>Craniata</taxon>
        <taxon>Vertebrata</taxon>
        <taxon>Euteleostomi</taxon>
        <taxon>Mammalia</taxon>
        <taxon>Eutheria</taxon>
        <taxon>Afrotheria</taxon>
        <taxon>Sirenia</taxon>
        <taxon>Trichechidae</taxon>
        <taxon>Trichechus</taxon>
    </lineage>
</organism>
<dbReference type="Gene3D" id="2.10.70.10">
    <property type="entry name" value="Complement Module, domain 1"/>
    <property type="match status" value="3"/>
</dbReference>
<keyword evidence="3" id="KW-0677">Repeat</keyword>
<protein>
    <submittedName>
        <fullName evidence="10">C4b-binding protein beta chain</fullName>
    </submittedName>
</protein>
<dbReference type="RefSeq" id="XP_004375397.2">
    <property type="nucleotide sequence ID" value="XM_004375340.2"/>
</dbReference>
<evidence type="ECO:0000256" key="5">
    <source>
        <dbReference type="ARBA" id="ARBA00023180"/>
    </source>
</evidence>
<dbReference type="FunCoup" id="A0A2Y9DIM5">
    <property type="interactions" value="145"/>
</dbReference>
<feature type="chain" id="PRO_5015996639" evidence="7">
    <location>
        <begin position="21"/>
        <end position="254"/>
    </location>
</feature>
<dbReference type="GeneID" id="101359360"/>
<sequence length="254" mass="28575">MFFQFVCYLVVVWLISASDAENCPELPSVNNSIFVAQEVEGQILGTYFCLKGYHLVGKKTLFCNASKEWDAPTPTCLLGHCPDPVLFHGEFNSLGPVKVSDKITFQCDDHYILKGSSWSQCLEDHTWAPPLPICQSRDCDPPGNPPHGYFEGSDFNSGSNITYYCEKRYHLVGTQHQQCIDGEWSGAVPVCVPAPKTEFEKALFAFQESKDLCQATENFMQRLEKSGLIMEELKYSLEMRKAELVAKRLPGYCS</sequence>
<dbReference type="FunFam" id="2.10.70.10:FF:000090">
    <property type="entry name" value="Complement component 4 binding protein beta"/>
    <property type="match status" value="1"/>
</dbReference>
<dbReference type="STRING" id="127582.A0A2Y9DIM5"/>
<dbReference type="InterPro" id="IPR000436">
    <property type="entry name" value="Sushi_SCR_CCP_dom"/>
</dbReference>
<feature type="disulfide bond" evidence="6">
    <location>
        <begin position="107"/>
        <end position="134"/>
    </location>
</feature>
<keyword evidence="5" id="KW-0325">Glycoprotein</keyword>
<keyword evidence="9" id="KW-1185">Reference proteome</keyword>
<evidence type="ECO:0000313" key="9">
    <source>
        <dbReference type="Proteomes" id="UP000248480"/>
    </source>
</evidence>
<proteinExistence type="predicted"/>
<evidence type="ECO:0000256" key="4">
    <source>
        <dbReference type="ARBA" id="ARBA00023157"/>
    </source>
</evidence>
<dbReference type="Proteomes" id="UP000248480">
    <property type="component" value="Unplaced"/>
</dbReference>
<name>A0A2Y9DIM5_TRIMA</name>
<dbReference type="Pfam" id="PF00084">
    <property type="entry name" value="Sushi"/>
    <property type="match status" value="3"/>
</dbReference>
<feature type="domain" description="Sushi" evidence="8">
    <location>
        <begin position="79"/>
        <end position="136"/>
    </location>
</feature>
<evidence type="ECO:0000256" key="2">
    <source>
        <dbReference type="ARBA" id="ARBA00022729"/>
    </source>
</evidence>
<dbReference type="SMART" id="SM00032">
    <property type="entry name" value="CCP"/>
    <property type="match status" value="3"/>
</dbReference>
<dbReference type="InParanoid" id="A0A2Y9DIM5"/>
<dbReference type="CDD" id="cd00033">
    <property type="entry name" value="CCP"/>
    <property type="match status" value="3"/>
</dbReference>
<dbReference type="KEGG" id="tmu:101359360"/>
<dbReference type="InterPro" id="IPR035976">
    <property type="entry name" value="Sushi/SCR/CCP_sf"/>
</dbReference>
<reference evidence="10" key="1">
    <citation type="submission" date="2025-08" db="UniProtKB">
        <authorList>
            <consortium name="RefSeq"/>
        </authorList>
    </citation>
    <scope>IDENTIFICATION</scope>
</reference>
<feature type="domain" description="Sushi" evidence="8">
    <location>
        <begin position="21"/>
        <end position="78"/>
    </location>
</feature>
<dbReference type="SUPFAM" id="SSF57535">
    <property type="entry name" value="Complement control module/SCR domain"/>
    <property type="match status" value="3"/>
</dbReference>
<feature type="signal peptide" evidence="7">
    <location>
        <begin position="1"/>
        <end position="20"/>
    </location>
</feature>
<keyword evidence="1 6" id="KW-0768">Sushi</keyword>
<dbReference type="PANTHER" id="PTHR46393:SF7">
    <property type="entry name" value="COMPLEMENT C2"/>
    <property type="match status" value="1"/>
</dbReference>